<proteinExistence type="predicted"/>
<sequence>MPAVSCPALCASAAPGKARGSTTTRIHVFVIFISSPTPTLVLSVPRAACRDTPAHGSAAAAGSTARSRAVCLGNPAQEPSGRRSVTLEDFDASDAGTFRSSRVPGRQYSIRLSFVAGLPSGFFRAAVGRVGPDVHRDPPCNQASALPEVNNQVWRLPGACLPVGRVGRSPEPRNRKEQSGTAILISLKTRYLLPSFQFFLWICRSIAVFTVGDSSIWHSYGSPPYRCDKGF</sequence>
<accession>A0A0F9DF93</accession>
<name>A0A0F9DF93_9ZZZZ</name>
<evidence type="ECO:0000313" key="1">
    <source>
        <dbReference type="EMBL" id="KKL60393.1"/>
    </source>
</evidence>
<reference evidence="1" key="1">
    <citation type="journal article" date="2015" name="Nature">
        <title>Complex archaea that bridge the gap between prokaryotes and eukaryotes.</title>
        <authorList>
            <person name="Spang A."/>
            <person name="Saw J.H."/>
            <person name="Jorgensen S.L."/>
            <person name="Zaremba-Niedzwiedzka K."/>
            <person name="Martijn J."/>
            <person name="Lind A.E."/>
            <person name="van Eijk R."/>
            <person name="Schleper C."/>
            <person name="Guy L."/>
            <person name="Ettema T.J."/>
        </authorList>
    </citation>
    <scope>NUCLEOTIDE SEQUENCE</scope>
</reference>
<dbReference type="EMBL" id="LAZR01029160">
    <property type="protein sequence ID" value="KKL60393.1"/>
    <property type="molecule type" value="Genomic_DNA"/>
</dbReference>
<dbReference type="AlphaFoldDB" id="A0A0F9DF93"/>
<comment type="caution">
    <text evidence="1">The sequence shown here is derived from an EMBL/GenBank/DDBJ whole genome shotgun (WGS) entry which is preliminary data.</text>
</comment>
<organism evidence="1">
    <name type="scientific">marine sediment metagenome</name>
    <dbReference type="NCBI Taxonomy" id="412755"/>
    <lineage>
        <taxon>unclassified sequences</taxon>
        <taxon>metagenomes</taxon>
        <taxon>ecological metagenomes</taxon>
    </lineage>
</organism>
<gene>
    <name evidence="1" type="ORF">LCGC14_2205760</name>
</gene>
<protein>
    <submittedName>
        <fullName evidence="1">Uncharacterized protein</fullName>
    </submittedName>
</protein>